<reference evidence="1" key="2">
    <citation type="submission" date="2020-05" db="UniProtKB">
        <authorList>
            <consortium name="EnsemblMetazoa"/>
        </authorList>
    </citation>
    <scope>IDENTIFICATION</scope>
    <source>
        <strain evidence="1">IAEA</strain>
    </source>
</reference>
<dbReference type="AlphaFoldDB" id="A0A1B0AH70"/>
<reference evidence="2" key="1">
    <citation type="submission" date="2014-03" db="EMBL/GenBank/DDBJ databases">
        <authorList>
            <person name="Aksoy S."/>
            <person name="Warren W."/>
            <person name="Wilson R.K."/>
        </authorList>
    </citation>
    <scope>NUCLEOTIDE SEQUENCE [LARGE SCALE GENOMIC DNA]</scope>
    <source>
        <strain evidence="2">IAEA</strain>
    </source>
</reference>
<dbReference type="EnsemblMetazoa" id="GPAI045633-RA">
    <property type="protein sequence ID" value="GPAI045633-PA"/>
    <property type="gene ID" value="GPAI045633"/>
</dbReference>
<dbReference type="VEuPathDB" id="VectorBase:GPAI045633"/>
<dbReference type="STRING" id="7398.A0A1B0AH70"/>
<proteinExistence type="predicted"/>
<accession>A0A1B0AH70</accession>
<protein>
    <submittedName>
        <fullName evidence="1">Uncharacterized protein</fullName>
    </submittedName>
</protein>
<evidence type="ECO:0000313" key="1">
    <source>
        <dbReference type="EnsemblMetazoa" id="GPAI045633-PA"/>
    </source>
</evidence>
<dbReference type="Proteomes" id="UP000092445">
    <property type="component" value="Unassembled WGS sequence"/>
</dbReference>
<keyword evidence="2" id="KW-1185">Reference proteome</keyword>
<name>A0A1B0AH70_GLOPL</name>
<evidence type="ECO:0000313" key="2">
    <source>
        <dbReference type="Proteomes" id="UP000092445"/>
    </source>
</evidence>
<organism evidence="1 2">
    <name type="scientific">Glossina pallidipes</name>
    <name type="common">Tsetse fly</name>
    <dbReference type="NCBI Taxonomy" id="7398"/>
    <lineage>
        <taxon>Eukaryota</taxon>
        <taxon>Metazoa</taxon>
        <taxon>Ecdysozoa</taxon>
        <taxon>Arthropoda</taxon>
        <taxon>Hexapoda</taxon>
        <taxon>Insecta</taxon>
        <taxon>Pterygota</taxon>
        <taxon>Neoptera</taxon>
        <taxon>Endopterygota</taxon>
        <taxon>Diptera</taxon>
        <taxon>Brachycera</taxon>
        <taxon>Muscomorpha</taxon>
        <taxon>Hippoboscoidea</taxon>
        <taxon>Glossinidae</taxon>
        <taxon>Glossina</taxon>
    </lineage>
</organism>
<sequence length="98" mass="11145">MSIAENEHDKMIRRMINERRHPCDASKLMCVEALSNRTALDVVVDVVKLTKFASYTRTEQLPLLPNSECQSISQYPLARRNDICSLYTLPCGFHCAVS</sequence>